<sequence length="298" mass="33779">GPVAPGEQEEGEKMDQWTIDKARDWYLTQPWLVGCNFLPSTAVNQLEMWQADTYDAETIDRELSWAEDLGFNTLRVYLHDLVWSHDPDGFAKRIDHFLGIADHHGMRVILVLFDDCHRPDPEIGVQPLPVPRVHNSGWKHSPGQKLVLQFHDGTVAASEKKRLKEYVQGVLTRFKDDERVLMWDLYNEPGQTGNGDKTNVLLKLTWEWAQDIRPSQPLPSAWGTTPIQRPYWVKIGTSSPRRLSTVALSNTALTPAPLFNCMATIASTIVPGIRRIMKKTMRLTTNTVGIISSSLLIM</sequence>
<name>X1LAJ8_9ZZZZ</name>
<dbReference type="InterPro" id="IPR001547">
    <property type="entry name" value="Glyco_hydro_5"/>
</dbReference>
<dbReference type="GO" id="GO:0000272">
    <property type="term" value="P:polysaccharide catabolic process"/>
    <property type="evidence" value="ECO:0007669"/>
    <property type="project" value="InterPro"/>
</dbReference>
<evidence type="ECO:0000256" key="1">
    <source>
        <dbReference type="ARBA" id="ARBA00022801"/>
    </source>
</evidence>
<feature type="transmembrane region" description="Helical" evidence="3">
    <location>
        <begin position="252"/>
        <end position="273"/>
    </location>
</feature>
<dbReference type="InterPro" id="IPR017853">
    <property type="entry name" value="GH"/>
</dbReference>
<comment type="caution">
    <text evidence="5">The sequence shown here is derived from an EMBL/GenBank/DDBJ whole genome shotgun (WGS) entry which is preliminary data.</text>
</comment>
<dbReference type="Gene3D" id="3.20.20.80">
    <property type="entry name" value="Glycosidases"/>
    <property type="match status" value="1"/>
</dbReference>
<protein>
    <recommendedName>
        <fullName evidence="4">Glycoside hydrolase family 5 domain-containing protein</fullName>
    </recommendedName>
</protein>
<keyword evidence="3" id="KW-1133">Transmembrane helix</keyword>
<reference evidence="5" key="1">
    <citation type="journal article" date="2014" name="Front. Microbiol.">
        <title>High frequency of phylogenetically diverse reductive dehalogenase-homologous genes in deep subseafloor sedimentary metagenomes.</title>
        <authorList>
            <person name="Kawai M."/>
            <person name="Futagami T."/>
            <person name="Toyoda A."/>
            <person name="Takaki Y."/>
            <person name="Nishi S."/>
            <person name="Hori S."/>
            <person name="Arai W."/>
            <person name="Tsubouchi T."/>
            <person name="Morono Y."/>
            <person name="Uchiyama I."/>
            <person name="Ito T."/>
            <person name="Fujiyama A."/>
            <person name="Inagaki F."/>
            <person name="Takami H."/>
        </authorList>
    </citation>
    <scope>NUCLEOTIDE SEQUENCE</scope>
    <source>
        <strain evidence="5">Expedition CK06-06</strain>
    </source>
</reference>
<feature type="domain" description="Glycoside hydrolase family 5" evidence="4">
    <location>
        <begin position="60"/>
        <end position="212"/>
    </location>
</feature>
<dbReference type="Pfam" id="PF00150">
    <property type="entry name" value="Cellulase"/>
    <property type="match status" value="1"/>
</dbReference>
<evidence type="ECO:0000256" key="3">
    <source>
        <dbReference type="SAM" id="Phobius"/>
    </source>
</evidence>
<dbReference type="EMBL" id="BARV01001026">
    <property type="protein sequence ID" value="GAH91153.1"/>
    <property type="molecule type" value="Genomic_DNA"/>
</dbReference>
<proteinExistence type="predicted"/>
<keyword evidence="3" id="KW-0472">Membrane</keyword>
<dbReference type="GO" id="GO:0004553">
    <property type="term" value="F:hydrolase activity, hydrolyzing O-glycosyl compounds"/>
    <property type="evidence" value="ECO:0007669"/>
    <property type="project" value="InterPro"/>
</dbReference>
<gene>
    <name evidence="5" type="ORF">S06H3_03225</name>
</gene>
<dbReference type="SUPFAM" id="SSF51445">
    <property type="entry name" value="(Trans)glycosidases"/>
    <property type="match status" value="1"/>
</dbReference>
<evidence type="ECO:0000256" key="2">
    <source>
        <dbReference type="ARBA" id="ARBA00023295"/>
    </source>
</evidence>
<organism evidence="5">
    <name type="scientific">marine sediment metagenome</name>
    <dbReference type="NCBI Taxonomy" id="412755"/>
    <lineage>
        <taxon>unclassified sequences</taxon>
        <taxon>metagenomes</taxon>
        <taxon>ecological metagenomes</taxon>
    </lineage>
</organism>
<feature type="non-terminal residue" evidence="5">
    <location>
        <position position="1"/>
    </location>
</feature>
<evidence type="ECO:0000259" key="4">
    <source>
        <dbReference type="Pfam" id="PF00150"/>
    </source>
</evidence>
<accession>X1LAJ8</accession>
<dbReference type="AlphaFoldDB" id="X1LAJ8"/>
<keyword evidence="3" id="KW-0812">Transmembrane</keyword>
<keyword evidence="1" id="KW-0378">Hydrolase</keyword>
<evidence type="ECO:0000313" key="5">
    <source>
        <dbReference type="EMBL" id="GAH91153.1"/>
    </source>
</evidence>
<keyword evidence="2" id="KW-0326">Glycosidase</keyword>